<protein>
    <submittedName>
        <fullName evidence="2">Uncharacterized protein</fullName>
    </submittedName>
</protein>
<dbReference type="Proteomes" id="UP000186601">
    <property type="component" value="Unassembled WGS sequence"/>
</dbReference>
<accession>A0A2R6P8Y6</accession>
<evidence type="ECO:0000313" key="3">
    <source>
        <dbReference type="Proteomes" id="UP000186601"/>
    </source>
</evidence>
<name>A0A2R6P8Y6_9APHY</name>
<dbReference type="AlphaFoldDB" id="A0A2R6P8Y6"/>
<feature type="compositionally biased region" description="Polar residues" evidence="1">
    <location>
        <begin position="26"/>
        <end position="36"/>
    </location>
</feature>
<comment type="caution">
    <text evidence="2">The sequence shown here is derived from an EMBL/GenBank/DDBJ whole genome shotgun (WGS) entry which is preliminary data.</text>
</comment>
<organism evidence="2 3">
    <name type="scientific">Hermanssonia centrifuga</name>
    <dbReference type="NCBI Taxonomy" id="98765"/>
    <lineage>
        <taxon>Eukaryota</taxon>
        <taxon>Fungi</taxon>
        <taxon>Dikarya</taxon>
        <taxon>Basidiomycota</taxon>
        <taxon>Agaricomycotina</taxon>
        <taxon>Agaricomycetes</taxon>
        <taxon>Polyporales</taxon>
        <taxon>Meruliaceae</taxon>
        <taxon>Hermanssonia</taxon>
    </lineage>
</organism>
<sequence>MKAAGSSGAGTLAGILTKRMGAATSTVNSKVGNSAENWEETETIEMSTTEK</sequence>
<proteinExistence type="predicted"/>
<keyword evidence="3" id="KW-1185">Reference proteome</keyword>
<reference evidence="2 3" key="1">
    <citation type="submission" date="2018-02" db="EMBL/GenBank/DDBJ databases">
        <title>Genome sequence of the basidiomycete white-rot fungus Phlebia centrifuga.</title>
        <authorList>
            <person name="Granchi Z."/>
            <person name="Peng M."/>
            <person name="de Vries R.P."/>
            <person name="Hilden K."/>
            <person name="Makela M.R."/>
            <person name="Grigoriev I."/>
            <person name="Riley R."/>
        </authorList>
    </citation>
    <scope>NUCLEOTIDE SEQUENCE [LARGE SCALE GENOMIC DNA]</scope>
    <source>
        <strain evidence="2 3">FBCC195</strain>
    </source>
</reference>
<gene>
    <name evidence="2" type="ORF">PHLCEN_2v5184</name>
</gene>
<dbReference type="EMBL" id="MLYV02000514">
    <property type="protein sequence ID" value="PSR87367.1"/>
    <property type="molecule type" value="Genomic_DNA"/>
</dbReference>
<evidence type="ECO:0000313" key="2">
    <source>
        <dbReference type="EMBL" id="PSR87367.1"/>
    </source>
</evidence>
<evidence type="ECO:0000256" key="1">
    <source>
        <dbReference type="SAM" id="MobiDB-lite"/>
    </source>
</evidence>
<feature type="region of interest" description="Disordered" evidence="1">
    <location>
        <begin position="26"/>
        <end position="51"/>
    </location>
</feature>